<comment type="caution">
    <text evidence="3">The sequence shown here is derived from an EMBL/GenBank/DDBJ whole genome shotgun (WGS) entry which is preliminary data.</text>
</comment>
<dbReference type="Pfam" id="PF07915">
    <property type="entry name" value="PRKCSH"/>
    <property type="match status" value="1"/>
</dbReference>
<reference evidence="3" key="1">
    <citation type="submission" date="2018-11" db="EMBL/GenBank/DDBJ databases">
        <authorList>
            <consortium name="Pathogen Informatics"/>
        </authorList>
    </citation>
    <scope>NUCLEOTIDE SEQUENCE</scope>
</reference>
<dbReference type="Proteomes" id="UP000784294">
    <property type="component" value="Unassembled WGS sequence"/>
</dbReference>
<evidence type="ECO:0000259" key="2">
    <source>
        <dbReference type="Pfam" id="PF07915"/>
    </source>
</evidence>
<protein>
    <recommendedName>
        <fullName evidence="2">Protein OS9-like domain-containing protein</fullName>
    </recommendedName>
</protein>
<feature type="compositionally biased region" description="Polar residues" evidence="1">
    <location>
        <begin position="1"/>
        <end position="14"/>
    </location>
</feature>
<evidence type="ECO:0000313" key="4">
    <source>
        <dbReference type="Proteomes" id="UP000784294"/>
    </source>
</evidence>
<dbReference type="OrthoDB" id="6272441at2759"/>
<feature type="region of interest" description="Disordered" evidence="1">
    <location>
        <begin position="1"/>
        <end position="56"/>
    </location>
</feature>
<dbReference type="Gene3D" id="2.70.130.10">
    <property type="entry name" value="Mannose-6-phosphate receptor binding domain"/>
    <property type="match status" value="1"/>
</dbReference>
<dbReference type="InterPro" id="IPR009011">
    <property type="entry name" value="Man6P_isomerase_rcpt-bd_dom_sf"/>
</dbReference>
<dbReference type="AlphaFoldDB" id="A0A3S5ADG3"/>
<dbReference type="EMBL" id="CAAALY010080515">
    <property type="protein sequence ID" value="VEL26473.1"/>
    <property type="molecule type" value="Genomic_DNA"/>
</dbReference>
<feature type="domain" description="Protein OS9-like" evidence="2">
    <location>
        <begin position="75"/>
        <end position="99"/>
    </location>
</feature>
<feature type="compositionally biased region" description="Polar residues" evidence="1">
    <location>
        <begin position="28"/>
        <end position="39"/>
    </location>
</feature>
<name>A0A3S5ADG3_9PLAT</name>
<sequence>MTTTLASSTSTQRTNDGENNFKDEEIRNLQTSSLKSSFSPDKVSSKLHQQSSDQSTAGLDLARRSEFQAFIQSRTCLSGGKGWWRYEVCLGKAILQFHQVKEFISAQLDDNRYD</sequence>
<accession>A0A3S5ADG3</accession>
<dbReference type="InterPro" id="IPR012913">
    <property type="entry name" value="OS9-like_dom"/>
</dbReference>
<gene>
    <name evidence="3" type="ORF">PXEA_LOCUS19913</name>
</gene>
<feature type="compositionally biased region" description="Basic and acidic residues" evidence="1">
    <location>
        <begin position="15"/>
        <end position="27"/>
    </location>
</feature>
<keyword evidence="4" id="KW-1185">Reference proteome</keyword>
<evidence type="ECO:0000313" key="3">
    <source>
        <dbReference type="EMBL" id="VEL26473.1"/>
    </source>
</evidence>
<evidence type="ECO:0000256" key="1">
    <source>
        <dbReference type="SAM" id="MobiDB-lite"/>
    </source>
</evidence>
<proteinExistence type="predicted"/>
<feature type="compositionally biased region" description="Polar residues" evidence="1">
    <location>
        <begin position="46"/>
        <end position="56"/>
    </location>
</feature>
<organism evidence="3 4">
    <name type="scientific">Protopolystoma xenopodis</name>
    <dbReference type="NCBI Taxonomy" id="117903"/>
    <lineage>
        <taxon>Eukaryota</taxon>
        <taxon>Metazoa</taxon>
        <taxon>Spiralia</taxon>
        <taxon>Lophotrochozoa</taxon>
        <taxon>Platyhelminthes</taxon>
        <taxon>Monogenea</taxon>
        <taxon>Polyopisthocotylea</taxon>
        <taxon>Polystomatidea</taxon>
        <taxon>Polystomatidae</taxon>
        <taxon>Protopolystoma</taxon>
    </lineage>
</organism>